<keyword evidence="11" id="KW-0479">Metal-binding</keyword>
<dbReference type="HAMAP" id="MF_01225_B">
    <property type="entry name" value="MoaA_B"/>
    <property type="match status" value="1"/>
</dbReference>
<comment type="pathway">
    <text evidence="3">Cofactor biosynthesis; molybdopterin biosynthesis.</text>
</comment>
<dbReference type="PANTHER" id="PTHR22960">
    <property type="entry name" value="MOLYBDOPTERIN COFACTOR SYNTHESIS PROTEIN A"/>
    <property type="match status" value="1"/>
</dbReference>
<evidence type="ECO:0000256" key="14">
    <source>
        <dbReference type="ARBA" id="ARBA00023014"/>
    </source>
</evidence>
<evidence type="ECO:0000256" key="12">
    <source>
        <dbReference type="ARBA" id="ARBA00022741"/>
    </source>
</evidence>
<name>A0A671UDD1_SPAAU</name>
<protein>
    <recommendedName>
        <fullName evidence="8">Molybdenum cofactor biosynthesis protein 1</fullName>
        <ecNumber evidence="6">4.1.99.22</ecNumber>
        <ecNumber evidence="7">4.6.1.17</ecNumber>
    </recommendedName>
</protein>
<evidence type="ECO:0000256" key="17">
    <source>
        <dbReference type="ARBA" id="ARBA00023239"/>
    </source>
</evidence>
<keyword evidence="9" id="KW-0004">4Fe-4S</keyword>
<evidence type="ECO:0000313" key="24">
    <source>
        <dbReference type="Proteomes" id="UP000472265"/>
    </source>
</evidence>
<dbReference type="EC" id="4.6.1.17" evidence="7"/>
<feature type="domain" description="Radical SAM core" evidence="22">
    <location>
        <begin position="48"/>
        <end position="261"/>
    </location>
</feature>
<dbReference type="InterPro" id="IPR010505">
    <property type="entry name" value="MoaA_twitch"/>
</dbReference>
<dbReference type="NCBIfam" id="TIGR02666">
    <property type="entry name" value="moaA"/>
    <property type="match status" value="1"/>
</dbReference>
<keyword evidence="24" id="KW-1185">Reference proteome</keyword>
<dbReference type="Pfam" id="PF04055">
    <property type="entry name" value="Radical_SAM"/>
    <property type="match status" value="1"/>
</dbReference>
<dbReference type="SFLD" id="SFLDS00029">
    <property type="entry name" value="Radical_SAM"/>
    <property type="match status" value="1"/>
</dbReference>
<dbReference type="InterPro" id="IPR040064">
    <property type="entry name" value="MoaA-like"/>
</dbReference>
<evidence type="ECO:0000256" key="20">
    <source>
        <dbReference type="ARBA" id="ARBA00063038"/>
    </source>
</evidence>
<comment type="similarity">
    <text evidence="5">In the N-terminal section; belongs to the radical SAM superfamily. MoaA family.</text>
</comment>
<dbReference type="NCBIfam" id="TIGR00581">
    <property type="entry name" value="moaC"/>
    <property type="match status" value="1"/>
</dbReference>
<evidence type="ECO:0000256" key="18">
    <source>
        <dbReference type="ARBA" id="ARBA00048697"/>
    </source>
</evidence>
<dbReference type="GO" id="GO:0051539">
    <property type="term" value="F:4 iron, 4 sulfur cluster binding"/>
    <property type="evidence" value="ECO:0007669"/>
    <property type="project" value="UniProtKB-KW"/>
</dbReference>
<feature type="region of interest" description="Disordered" evidence="21">
    <location>
        <begin position="403"/>
        <end position="428"/>
    </location>
</feature>
<dbReference type="SUPFAM" id="SSF102114">
    <property type="entry name" value="Radical SAM enzymes"/>
    <property type="match status" value="1"/>
</dbReference>
<comment type="similarity">
    <text evidence="4">In the C-terminal section; belongs to the MoaC family.</text>
</comment>
<evidence type="ECO:0000256" key="6">
    <source>
        <dbReference type="ARBA" id="ARBA00012167"/>
    </source>
</evidence>
<comment type="catalytic activity">
    <reaction evidence="1">
        <text>(8S)-3',8-cyclo-7,8-dihydroguanosine 5'-triphosphate = cyclic pyranopterin phosphate + diphosphate</text>
        <dbReference type="Rhea" id="RHEA:49580"/>
        <dbReference type="ChEBI" id="CHEBI:33019"/>
        <dbReference type="ChEBI" id="CHEBI:59648"/>
        <dbReference type="ChEBI" id="CHEBI:131766"/>
        <dbReference type="EC" id="4.6.1.17"/>
    </reaction>
</comment>
<dbReference type="PROSITE" id="PS01305">
    <property type="entry name" value="MOAA_NIFB_PQQE"/>
    <property type="match status" value="1"/>
</dbReference>
<dbReference type="GO" id="GO:0061798">
    <property type="term" value="F:GTP 3',8'-cyclase activity"/>
    <property type="evidence" value="ECO:0007669"/>
    <property type="project" value="UniProtKB-EC"/>
</dbReference>
<dbReference type="SFLD" id="SFLDG01067">
    <property type="entry name" value="SPASM/twitch_domain_containing"/>
    <property type="match status" value="1"/>
</dbReference>
<dbReference type="InterPro" id="IPR050105">
    <property type="entry name" value="MoCo_biosynth_MoaA/MoaC"/>
</dbReference>
<dbReference type="GO" id="GO:0061799">
    <property type="term" value="F:cyclic pyranopterin monophosphate synthase activity"/>
    <property type="evidence" value="ECO:0007669"/>
    <property type="project" value="UniProtKB-EC"/>
</dbReference>
<evidence type="ECO:0000256" key="11">
    <source>
        <dbReference type="ARBA" id="ARBA00022723"/>
    </source>
</evidence>
<dbReference type="CDD" id="cd01335">
    <property type="entry name" value="Radical_SAM"/>
    <property type="match status" value="1"/>
</dbReference>
<dbReference type="InterPro" id="IPR013785">
    <property type="entry name" value="Aldolase_TIM"/>
</dbReference>
<evidence type="ECO:0000256" key="15">
    <source>
        <dbReference type="ARBA" id="ARBA00023134"/>
    </source>
</evidence>
<dbReference type="InterPro" id="IPR000385">
    <property type="entry name" value="MoaA_NifB_PqqE_Fe-S-bd_CS"/>
</dbReference>
<dbReference type="InterPro" id="IPR002820">
    <property type="entry name" value="Mopterin_CF_biosynth-C_dom"/>
</dbReference>
<evidence type="ECO:0000256" key="1">
    <source>
        <dbReference type="ARBA" id="ARBA00001637"/>
    </source>
</evidence>
<evidence type="ECO:0000313" key="23">
    <source>
        <dbReference type="Ensembl" id="ENSSAUP00010011767.1"/>
    </source>
</evidence>
<dbReference type="CDD" id="cd01420">
    <property type="entry name" value="MoaC_PE"/>
    <property type="match status" value="1"/>
</dbReference>
<dbReference type="Pfam" id="PF06463">
    <property type="entry name" value="Mob_synth_C"/>
    <property type="match status" value="1"/>
</dbReference>
<dbReference type="GO" id="GO:0005525">
    <property type="term" value="F:GTP binding"/>
    <property type="evidence" value="ECO:0007669"/>
    <property type="project" value="UniProtKB-KW"/>
</dbReference>
<evidence type="ECO:0000256" key="7">
    <source>
        <dbReference type="ARBA" id="ARBA00012575"/>
    </source>
</evidence>
<dbReference type="SMART" id="SM00729">
    <property type="entry name" value="Elp3"/>
    <property type="match status" value="1"/>
</dbReference>
<reference evidence="23" key="1">
    <citation type="submission" date="2021-04" db="EMBL/GenBank/DDBJ databases">
        <authorList>
            <consortium name="Wellcome Sanger Institute Data Sharing"/>
        </authorList>
    </citation>
    <scope>NUCLEOTIDE SEQUENCE [LARGE SCALE GENOMIC DNA]</scope>
</reference>
<dbReference type="HAMAP" id="MF_01224_B">
    <property type="entry name" value="MoaC_B"/>
    <property type="match status" value="1"/>
</dbReference>
<keyword evidence="16" id="KW-0501">Molybdenum cofactor biosynthesis</keyword>
<feature type="compositionally biased region" description="Basic and acidic residues" evidence="21">
    <location>
        <begin position="408"/>
        <end position="428"/>
    </location>
</feature>
<accession>A0A671UDD1</accession>
<dbReference type="InterPro" id="IPR023045">
    <property type="entry name" value="MoaC"/>
</dbReference>
<dbReference type="InterPro" id="IPR006638">
    <property type="entry name" value="Elp3/MiaA/NifB-like_rSAM"/>
</dbReference>
<dbReference type="GO" id="GO:0006777">
    <property type="term" value="P:Mo-molybdopterin cofactor biosynthetic process"/>
    <property type="evidence" value="ECO:0007669"/>
    <property type="project" value="UniProtKB-KW"/>
</dbReference>
<dbReference type="SFLD" id="SFLDG01386">
    <property type="entry name" value="main_SPASM_domain-containing"/>
    <property type="match status" value="1"/>
</dbReference>
<dbReference type="Gene3D" id="3.30.70.640">
    <property type="entry name" value="Molybdopterin cofactor biosynthesis C (MoaC) domain"/>
    <property type="match status" value="1"/>
</dbReference>
<evidence type="ECO:0000256" key="4">
    <source>
        <dbReference type="ARBA" id="ARBA00008484"/>
    </source>
</evidence>
<comment type="subunit">
    <text evidence="20">Isoform MOCS1A and isoform MOCS1B probably form a heterooligomer.</text>
</comment>
<evidence type="ECO:0000256" key="9">
    <source>
        <dbReference type="ARBA" id="ARBA00022485"/>
    </source>
</evidence>
<dbReference type="SFLD" id="SFLDG01383">
    <property type="entry name" value="cyclic_pyranopterin_phosphate"/>
    <property type="match status" value="1"/>
</dbReference>
<evidence type="ECO:0000256" key="13">
    <source>
        <dbReference type="ARBA" id="ARBA00023004"/>
    </source>
</evidence>
<dbReference type="CDD" id="cd21117">
    <property type="entry name" value="Twitch_MoaA"/>
    <property type="match status" value="1"/>
</dbReference>
<evidence type="ECO:0000256" key="2">
    <source>
        <dbReference type="ARBA" id="ARBA00001966"/>
    </source>
</evidence>
<evidence type="ECO:0000256" key="10">
    <source>
        <dbReference type="ARBA" id="ARBA00022691"/>
    </source>
</evidence>
<evidence type="ECO:0000256" key="3">
    <source>
        <dbReference type="ARBA" id="ARBA00005046"/>
    </source>
</evidence>
<organism evidence="23 24">
    <name type="scientific">Sparus aurata</name>
    <name type="common">Gilthead sea bream</name>
    <dbReference type="NCBI Taxonomy" id="8175"/>
    <lineage>
        <taxon>Eukaryota</taxon>
        <taxon>Metazoa</taxon>
        <taxon>Chordata</taxon>
        <taxon>Craniata</taxon>
        <taxon>Vertebrata</taxon>
        <taxon>Euteleostomi</taxon>
        <taxon>Actinopterygii</taxon>
        <taxon>Neopterygii</taxon>
        <taxon>Teleostei</taxon>
        <taxon>Neoteleostei</taxon>
        <taxon>Acanthomorphata</taxon>
        <taxon>Eupercaria</taxon>
        <taxon>Spariformes</taxon>
        <taxon>Sparidae</taxon>
        <taxon>Sparus</taxon>
    </lineage>
</organism>
<dbReference type="NCBIfam" id="NF001199">
    <property type="entry name" value="PRK00164.2-1"/>
    <property type="match status" value="1"/>
</dbReference>
<evidence type="ECO:0000256" key="5">
    <source>
        <dbReference type="ARBA" id="ARBA00009862"/>
    </source>
</evidence>
<evidence type="ECO:0000256" key="19">
    <source>
        <dbReference type="ARBA" id="ARBA00054222"/>
    </source>
</evidence>
<keyword evidence="14" id="KW-0411">Iron-sulfur</keyword>
<dbReference type="UniPathway" id="UPA00344"/>
<gene>
    <name evidence="23" type="primary">MOCS1</name>
    <name evidence="23" type="synonym">mocs1</name>
</gene>
<keyword evidence="10" id="KW-0949">S-adenosyl-L-methionine</keyword>
<dbReference type="InterPro" id="IPR047594">
    <property type="entry name" value="MoaC_bact/euk"/>
</dbReference>
<dbReference type="Pfam" id="PF01967">
    <property type="entry name" value="MoaC"/>
    <property type="match status" value="1"/>
</dbReference>
<dbReference type="Ensembl" id="ENSSAUT00010012525.1">
    <property type="protein sequence ID" value="ENSSAUP00010011767.1"/>
    <property type="gene ID" value="ENSSAUG00010005226.1"/>
</dbReference>
<evidence type="ECO:0000256" key="21">
    <source>
        <dbReference type="SAM" id="MobiDB-lite"/>
    </source>
</evidence>
<reference evidence="23" key="2">
    <citation type="submission" date="2025-08" db="UniProtKB">
        <authorList>
            <consortium name="Ensembl"/>
        </authorList>
    </citation>
    <scope>IDENTIFICATION</scope>
</reference>
<dbReference type="PROSITE" id="PS51918">
    <property type="entry name" value="RADICAL_SAM"/>
    <property type="match status" value="1"/>
</dbReference>
<dbReference type="Proteomes" id="UP000472265">
    <property type="component" value="Chromosome 16"/>
</dbReference>
<dbReference type="GeneTree" id="ENSGT00390000016567"/>
<sequence>MFGRFFDRQNSVTYLKKLCLNRNNQRLCSGATRPDNSLLPFSAILTDGFGRRHSYLRISLTEKCNLRCQYCMPEEGVKLTSRAQLLSTLEVLTLARLFVQEGVEKIRLTGGEPLIRPDVLDIISELRKLEGLKTIAVTTNGMNLARLLPKLKDAGLDLINISLDSLVPAKFEFIVRRKGFHKVMEGIDRAIEMGYNPVKVNCVVMRGLNEDELLDFVALTEKKPLEVRFIEYMPFDGNKWNFKKMVSYQEMLDHIRQQWPNLEKLQTGHSDTAKTFKVHGFKGQFGFITSMSDHFCGSCNRLRITADGSLKVCLFGNSEVSLRDVLRSGASDEELLQIIGGAVGKKKKQHAGMFSISQMKNRPMILIGGHLLRTPGTPIFCTLPVNAKLSLKYDNVRLFHSQSSSKDPSVKLDQTKSDMKGHHDETTEAKLTHTDAQGRATMVDVGGKIPTRRTATAHATVILGHTAFQLLRDNQLAKGDALAVAQLAGIMASKQTSALIPLCHLLPLDHTSVTFELNELHNAAVITAVCHTTGRTGVEMEALTAVSVAALTVYDMCKAVSHDIIITDVKLLRKTGGKRDFNRHP</sequence>
<dbReference type="EC" id="4.1.99.22" evidence="6"/>
<keyword evidence="13" id="KW-0408">Iron</keyword>
<comment type="cofactor">
    <cofactor evidence="2">
        <name>[4Fe-4S] cluster</name>
        <dbReference type="ChEBI" id="CHEBI:49883"/>
    </cofactor>
</comment>
<proteinExistence type="inferred from homology"/>
<dbReference type="InterPro" id="IPR013483">
    <property type="entry name" value="MoaA"/>
</dbReference>
<reference evidence="23" key="3">
    <citation type="submission" date="2025-09" db="UniProtKB">
        <authorList>
            <consortium name="Ensembl"/>
        </authorList>
    </citation>
    <scope>IDENTIFICATION</scope>
</reference>
<dbReference type="PANTHER" id="PTHR22960:SF0">
    <property type="entry name" value="MOLYBDENUM COFACTOR BIOSYNTHESIS PROTEIN 1"/>
    <property type="match status" value="1"/>
</dbReference>
<dbReference type="NCBIfam" id="NF006870">
    <property type="entry name" value="PRK09364.1"/>
    <property type="match status" value="1"/>
</dbReference>
<dbReference type="SUPFAM" id="SSF55040">
    <property type="entry name" value="Molybdenum cofactor biosynthesis protein C, MoaC"/>
    <property type="match status" value="1"/>
</dbReference>
<keyword evidence="12" id="KW-0547">Nucleotide-binding</keyword>
<keyword evidence="15" id="KW-0342">GTP-binding</keyword>
<evidence type="ECO:0000259" key="22">
    <source>
        <dbReference type="PROSITE" id="PS51918"/>
    </source>
</evidence>
<dbReference type="AlphaFoldDB" id="A0A671UDD1"/>
<dbReference type="GO" id="GO:0046872">
    <property type="term" value="F:metal ion binding"/>
    <property type="evidence" value="ECO:0007669"/>
    <property type="project" value="UniProtKB-KW"/>
</dbReference>
<evidence type="ECO:0000256" key="16">
    <source>
        <dbReference type="ARBA" id="ARBA00023150"/>
    </source>
</evidence>
<dbReference type="InterPro" id="IPR007197">
    <property type="entry name" value="rSAM"/>
</dbReference>
<dbReference type="InterPro" id="IPR036522">
    <property type="entry name" value="MoaC_sf"/>
</dbReference>
<evidence type="ECO:0000256" key="8">
    <source>
        <dbReference type="ARBA" id="ARBA00015273"/>
    </source>
</evidence>
<comment type="catalytic activity">
    <reaction evidence="18">
        <text>GTP + AH2 + S-adenosyl-L-methionine = (8S)-3',8-cyclo-7,8-dihydroguanosine 5'-triphosphate + 5'-deoxyadenosine + L-methionine + A + H(+)</text>
        <dbReference type="Rhea" id="RHEA:49576"/>
        <dbReference type="ChEBI" id="CHEBI:13193"/>
        <dbReference type="ChEBI" id="CHEBI:15378"/>
        <dbReference type="ChEBI" id="CHEBI:17319"/>
        <dbReference type="ChEBI" id="CHEBI:17499"/>
        <dbReference type="ChEBI" id="CHEBI:37565"/>
        <dbReference type="ChEBI" id="CHEBI:57844"/>
        <dbReference type="ChEBI" id="CHEBI:59789"/>
        <dbReference type="ChEBI" id="CHEBI:131766"/>
        <dbReference type="EC" id="4.1.99.22"/>
    </reaction>
</comment>
<comment type="function">
    <text evidence="19">Isoform MOCS1A and isoform MOCS1B probably form a complex that catalyzes the conversion of 5'-GTP to cyclic pyranopterin monophosphate (cPMP). MOCS1A catalyzes the cyclization of GTP to (8S)-3',8-cyclo-7,8-dihydroguanosine 5'-triphosphate and MOCS1B catalyzes the subsequent conversion of (8S)-3',8-cyclo-7,8-dihydroguanosine 5'-triphosphate to cPMP.</text>
</comment>
<dbReference type="FunFam" id="3.20.20.70:FF:000117">
    <property type="entry name" value="molybdenum cofactor biosynthesis protein 1"/>
    <property type="match status" value="1"/>
</dbReference>
<dbReference type="Gene3D" id="3.20.20.70">
    <property type="entry name" value="Aldolase class I"/>
    <property type="match status" value="1"/>
</dbReference>
<dbReference type="InterPro" id="IPR058240">
    <property type="entry name" value="rSAM_sf"/>
</dbReference>
<keyword evidence="17" id="KW-0456">Lyase</keyword>